<dbReference type="Gene3D" id="3.40.50.2000">
    <property type="entry name" value="Glycogen Phosphorylase B"/>
    <property type="match status" value="3"/>
</dbReference>
<protein>
    <recommendedName>
        <fullName evidence="3">Glycosyl transferase family 1 domain-containing protein</fullName>
    </recommendedName>
</protein>
<evidence type="ECO:0008006" key="3">
    <source>
        <dbReference type="Google" id="ProtNLM"/>
    </source>
</evidence>
<dbReference type="AlphaFoldDB" id="A0A084SZR5"/>
<reference evidence="1 2" key="1">
    <citation type="submission" date="2014-07" db="EMBL/GenBank/DDBJ databases">
        <title>Draft Genome Sequence of Gephyronic Acid Producer, Cystobacter violaceus Strain Cb vi76.</title>
        <authorList>
            <person name="Stevens D.C."/>
            <person name="Young J."/>
            <person name="Carmichael R."/>
            <person name="Tan J."/>
            <person name="Taylor R.E."/>
        </authorList>
    </citation>
    <scope>NUCLEOTIDE SEQUENCE [LARGE SCALE GENOMIC DNA]</scope>
    <source>
        <strain evidence="1 2">Cb vi76</strain>
    </source>
</reference>
<dbReference type="Proteomes" id="UP000028547">
    <property type="component" value="Unassembled WGS sequence"/>
</dbReference>
<dbReference type="SUPFAM" id="SSF53756">
    <property type="entry name" value="UDP-Glycosyltransferase/glycogen phosphorylase"/>
    <property type="match status" value="1"/>
</dbReference>
<evidence type="ECO:0000313" key="1">
    <source>
        <dbReference type="EMBL" id="KFA93950.1"/>
    </source>
</evidence>
<accession>A0A084SZR5</accession>
<comment type="caution">
    <text evidence="1">The sequence shown here is derived from an EMBL/GenBank/DDBJ whole genome shotgun (WGS) entry which is preliminary data.</text>
</comment>
<sequence length="622" mass="69422">MRTRDPEWEGPLLVHVSYEATRTLGGVGVVLSQLLASPAFREGCRRTLLVSPLVRPCGLGSYALSESLERDLEASGEVLYSGLRRHNPPELARRLRPVEERYDVSFVYGRREAPGGPVEVLLVDLTDVLRGHRVRLGTMPSFLRRMRTRLGIDIQLDCRGARSPPWRLASRALRSLFGERLGGSELVNGLHRKAVHHGLRHAPPLDHDAMMGLVMAEPVFDAVEALRPEDGSGAVILAQEHLSLPLAYKARLDGGGWCRTVFYAGEVRTPRVVVEYGARPGQVASDNRYYQVQRMALAQGRTMDEVFPVGSWTSFQVLRGGHQCDAVGAVSESVADELRFLDRGFRARPLTVIPHGHRAVETSWEARDDSRVKVLRHVKEHWGMDCQLLLTRISRDEVCKGLSRDVTVCEYLAELLPKERLPAVLLLVTEWWEKDLSPNIRALMARVEAFNARRTGIHIALINQPTWPAGLDFTRDDLLRATDVSLGQSMYESFGLAQLEALSGGAICVISGVSGARPTVRALCERLGTPEAAYPNLVVADYAAEETRVPPRTLEEWMALSGEELHALERRTAESVARRVVERLPRDERAARELLETGRRLAGQMQWDPLIREQLIPFITGT</sequence>
<name>A0A084SZR5_9BACT</name>
<dbReference type="RefSeq" id="WP_043390664.1">
    <property type="nucleotide sequence ID" value="NZ_JPMI01000031.1"/>
</dbReference>
<proteinExistence type="predicted"/>
<dbReference type="EMBL" id="JPMI01000031">
    <property type="protein sequence ID" value="KFA93950.1"/>
    <property type="molecule type" value="Genomic_DNA"/>
</dbReference>
<organism evidence="1 2">
    <name type="scientific">Archangium violaceum Cb vi76</name>
    <dbReference type="NCBI Taxonomy" id="1406225"/>
    <lineage>
        <taxon>Bacteria</taxon>
        <taxon>Pseudomonadati</taxon>
        <taxon>Myxococcota</taxon>
        <taxon>Myxococcia</taxon>
        <taxon>Myxococcales</taxon>
        <taxon>Cystobacterineae</taxon>
        <taxon>Archangiaceae</taxon>
        <taxon>Archangium</taxon>
    </lineage>
</organism>
<evidence type="ECO:0000313" key="2">
    <source>
        <dbReference type="Proteomes" id="UP000028547"/>
    </source>
</evidence>
<gene>
    <name evidence="1" type="ORF">Q664_05755</name>
</gene>